<protein>
    <submittedName>
        <fullName evidence="2">Uncharacterized protein</fullName>
    </submittedName>
</protein>
<evidence type="ECO:0000313" key="2">
    <source>
        <dbReference type="EMBL" id="TCD65991.1"/>
    </source>
</evidence>
<feature type="compositionally biased region" description="Polar residues" evidence="1">
    <location>
        <begin position="42"/>
        <end position="54"/>
    </location>
</feature>
<accession>A0A4R0RD56</accession>
<evidence type="ECO:0000313" key="3">
    <source>
        <dbReference type="Proteomes" id="UP000292702"/>
    </source>
</evidence>
<organism evidence="2 3">
    <name type="scientific">Steccherinum ochraceum</name>
    <dbReference type="NCBI Taxonomy" id="92696"/>
    <lineage>
        <taxon>Eukaryota</taxon>
        <taxon>Fungi</taxon>
        <taxon>Dikarya</taxon>
        <taxon>Basidiomycota</taxon>
        <taxon>Agaricomycotina</taxon>
        <taxon>Agaricomycetes</taxon>
        <taxon>Polyporales</taxon>
        <taxon>Steccherinaceae</taxon>
        <taxon>Steccherinum</taxon>
    </lineage>
</organism>
<comment type="caution">
    <text evidence="2">The sequence shown here is derived from an EMBL/GenBank/DDBJ whole genome shotgun (WGS) entry which is preliminary data.</text>
</comment>
<dbReference type="EMBL" id="RWJN01000154">
    <property type="protein sequence ID" value="TCD65991.1"/>
    <property type="molecule type" value="Genomic_DNA"/>
</dbReference>
<feature type="compositionally biased region" description="Polar residues" evidence="1">
    <location>
        <begin position="1"/>
        <end position="21"/>
    </location>
</feature>
<dbReference type="Proteomes" id="UP000292702">
    <property type="component" value="Unassembled WGS sequence"/>
</dbReference>
<dbReference type="AlphaFoldDB" id="A0A4R0RD56"/>
<feature type="region of interest" description="Disordered" evidence="1">
    <location>
        <begin position="1"/>
        <end position="97"/>
    </location>
</feature>
<evidence type="ECO:0000256" key="1">
    <source>
        <dbReference type="SAM" id="MobiDB-lite"/>
    </source>
</evidence>
<reference evidence="2 3" key="1">
    <citation type="submission" date="2018-11" db="EMBL/GenBank/DDBJ databases">
        <title>Genome assembly of Steccherinum ochraceum LE-BIN_3174, the white-rot fungus of the Steccherinaceae family (The Residual Polyporoid clade, Polyporales, Basidiomycota).</title>
        <authorList>
            <person name="Fedorova T.V."/>
            <person name="Glazunova O.A."/>
            <person name="Landesman E.O."/>
            <person name="Moiseenko K.V."/>
            <person name="Psurtseva N.V."/>
            <person name="Savinova O.S."/>
            <person name="Shakhova N.V."/>
            <person name="Tyazhelova T.V."/>
            <person name="Vasina D.V."/>
        </authorList>
    </citation>
    <scope>NUCLEOTIDE SEQUENCE [LARGE SCALE GENOMIC DNA]</scope>
    <source>
        <strain evidence="2 3">LE-BIN_3174</strain>
    </source>
</reference>
<proteinExistence type="predicted"/>
<keyword evidence="3" id="KW-1185">Reference proteome</keyword>
<feature type="compositionally biased region" description="Basic and acidic residues" evidence="1">
    <location>
        <begin position="62"/>
        <end position="81"/>
    </location>
</feature>
<name>A0A4R0RD56_9APHY</name>
<gene>
    <name evidence="2" type="ORF">EIP91_001938</name>
</gene>
<feature type="compositionally biased region" description="Acidic residues" evidence="1">
    <location>
        <begin position="82"/>
        <end position="91"/>
    </location>
</feature>
<sequence length="267" mass="30746">MPKLHSSTSTKGRSPYASSSRSQKKHVSFSEPEKSTVKPSARKQNMVPSKTTRPARSAASVELERPMTRSRTKAKEVKVAEEDNGDSSDDEPFYRTPAVDSPEDIRALFAHLQYSDEEMEELVDYMRRPHTLDDIPSNDDILCSISEEYCFGFYTRDSDILEFCRKHKKNYVPSSSTEAGLTEMAFITDYLSLLMNQRDVTLRRVVVTQDHKNKIPNIEERAGSSAFVLSIISSDHIDEPRYQPTNREVQELSWYLKQQPFWWETCD</sequence>